<accession>A0A0M0J9M4</accession>
<proteinExistence type="predicted"/>
<dbReference type="AlphaFoldDB" id="A0A0M0J9M4"/>
<feature type="coiled-coil region" evidence="1">
    <location>
        <begin position="3"/>
        <end position="44"/>
    </location>
</feature>
<reference evidence="3" key="1">
    <citation type="journal article" date="2015" name="PLoS Genet.">
        <title>Genome Sequence and Transcriptome Analyses of Chrysochromulina tobin: Metabolic Tools for Enhanced Algal Fitness in the Prominent Order Prymnesiales (Haptophyceae).</title>
        <authorList>
            <person name="Hovde B.T."/>
            <person name="Deodato C.R."/>
            <person name="Hunsperger H.M."/>
            <person name="Ryken S.A."/>
            <person name="Yost W."/>
            <person name="Jha R.K."/>
            <person name="Patterson J."/>
            <person name="Monnat R.J. Jr."/>
            <person name="Barlow S.B."/>
            <person name="Starkenburg S.R."/>
            <person name="Cattolico R.A."/>
        </authorList>
    </citation>
    <scope>NUCLEOTIDE SEQUENCE</scope>
    <source>
        <strain evidence="3">CCMP291</strain>
    </source>
</reference>
<comment type="caution">
    <text evidence="2">The sequence shown here is derived from an EMBL/GenBank/DDBJ whole genome shotgun (WGS) entry which is preliminary data.</text>
</comment>
<sequence>MGVAHLVLDKKRLEQQLFQTEEDLRKANKRIDQHVLQIKTLQGRQTAVRVGSAEASLKGESWSIADVKRFTSVPKSKAEFTSDVLRELLDQALLGTTRRVLEAVQEGVAARAESVSAEGEGEESIEKVLAKCKGLTADVEYAVRQAVLGILNRGNRLAKRLRTALHMLEAAATAAQDVHASDLRQVTTRLVAVRDAQTAMVLNDLAKTEHEGHNSIRGLHSRIFEKDRIIQQRDAEIVRLGTELEHMIELLKEEKRQRAVDSQDLRCCLRVVQREIPMIEREVNLAQRDRKINPIALARDLAIEEKEREDERRALQQRFERQAKEHAAKIVEYERRLMAMRADARATLEAMNGRLKTLMSENVALEAQHEEDLAVAENAHERERSFLNRKAEKLHSQVRALKASTTRGRALFYWSSMKKTFLANPKVADHFLASGEKWSGPASDLISDRLKDELGRDEALDGALEQAARVRIGERVLLAEAAGEEWLAEEWRTPLKSGIPGAHGDPAGRALVR</sequence>
<evidence type="ECO:0000313" key="3">
    <source>
        <dbReference type="Proteomes" id="UP000037460"/>
    </source>
</evidence>
<name>A0A0M0J9M4_9EUKA</name>
<protein>
    <submittedName>
        <fullName evidence="2">Uncharacterized protein</fullName>
    </submittedName>
</protein>
<organism evidence="2 3">
    <name type="scientific">Chrysochromulina tobinii</name>
    <dbReference type="NCBI Taxonomy" id="1460289"/>
    <lineage>
        <taxon>Eukaryota</taxon>
        <taxon>Haptista</taxon>
        <taxon>Haptophyta</taxon>
        <taxon>Prymnesiophyceae</taxon>
        <taxon>Prymnesiales</taxon>
        <taxon>Chrysochromulinaceae</taxon>
        <taxon>Chrysochromulina</taxon>
    </lineage>
</organism>
<evidence type="ECO:0000313" key="2">
    <source>
        <dbReference type="EMBL" id="KOO23195.1"/>
    </source>
</evidence>
<dbReference type="EMBL" id="JWZX01003213">
    <property type="protein sequence ID" value="KOO23195.1"/>
    <property type="molecule type" value="Genomic_DNA"/>
</dbReference>
<gene>
    <name evidence="2" type="ORF">Ctob_002881</name>
</gene>
<keyword evidence="3" id="KW-1185">Reference proteome</keyword>
<feature type="coiled-coil region" evidence="1">
    <location>
        <begin position="298"/>
        <end position="368"/>
    </location>
</feature>
<keyword evidence="1" id="KW-0175">Coiled coil</keyword>
<dbReference type="Proteomes" id="UP000037460">
    <property type="component" value="Unassembled WGS sequence"/>
</dbReference>
<evidence type="ECO:0000256" key="1">
    <source>
        <dbReference type="SAM" id="Coils"/>
    </source>
</evidence>